<dbReference type="AlphaFoldDB" id="U5VZU6"/>
<dbReference type="PATRIC" id="fig|1246995.3.peg.4294"/>
<dbReference type="RefSeq" id="WP_023362880.1">
    <property type="nucleotide sequence ID" value="NC_022657.1"/>
</dbReference>
<evidence type="ECO:0000313" key="1">
    <source>
        <dbReference type="EMBL" id="AGZ42508.1"/>
    </source>
</evidence>
<evidence type="ECO:0000313" key="2">
    <source>
        <dbReference type="Proteomes" id="UP000017746"/>
    </source>
</evidence>
<dbReference type="Proteomes" id="UP000017746">
    <property type="component" value="Chromosome"/>
</dbReference>
<proteinExistence type="predicted"/>
<dbReference type="Pfam" id="PF10127">
    <property type="entry name" value="RlaP"/>
    <property type="match status" value="1"/>
</dbReference>
<reference evidence="1 2" key="1">
    <citation type="journal article" date="2014" name="J. Biotechnol.">
        <title>Complete genome sequence of the actinobacterium Actinoplanes friuliensis HAG 010964, producer of the lipopeptide antibiotic friulimycin.</title>
        <authorList>
            <person name="Ruckert C."/>
            <person name="Szczepanowski R."/>
            <person name="Albersmeier A."/>
            <person name="Goesmann A."/>
            <person name="Fischer N."/>
            <person name="Steinkamper A."/>
            <person name="Puhler A."/>
            <person name="Biener R."/>
            <person name="Schwartz D."/>
            <person name="Kalinowski J."/>
        </authorList>
    </citation>
    <scope>NUCLEOTIDE SEQUENCE [LARGE SCALE GENOMIC DNA]</scope>
    <source>
        <strain evidence="1 2">DSM 7358</strain>
    </source>
</reference>
<sequence length="248" mass="26610">MTLDVPAWAAEITVGYPLIFATVSGAHLYGFASVDSDLDLRASHLLPAAEVVGLRSGPETLQSGGWRDGVELDVVSHDLLKFARLLHSRNGYVLEQLLSPLVVVTSPVHSELKALAPGLITSHHAHHYLGFAATQEKLFARTGELKPALYTLRVLLTGIHLMRTGRLETDLGVLGAGLAYVPELIALKRSAEHGPFPAAARAALAQDIPRLRGALEEARDSSALPGQADPAAVEALHELVVRTRLSRR</sequence>
<dbReference type="OrthoDB" id="9796845at2"/>
<dbReference type="STRING" id="1246995.AFR_21180"/>
<accession>U5VZU6</accession>
<dbReference type="HOGENOM" id="CLU_095303_0_0_11"/>
<organism evidence="1 2">
    <name type="scientific">Actinoplanes friuliensis DSM 7358</name>
    <dbReference type="NCBI Taxonomy" id="1246995"/>
    <lineage>
        <taxon>Bacteria</taxon>
        <taxon>Bacillati</taxon>
        <taxon>Actinomycetota</taxon>
        <taxon>Actinomycetes</taxon>
        <taxon>Micromonosporales</taxon>
        <taxon>Micromonosporaceae</taxon>
        <taxon>Actinoplanes</taxon>
    </lineage>
</organism>
<evidence type="ECO:0008006" key="3">
    <source>
        <dbReference type="Google" id="ProtNLM"/>
    </source>
</evidence>
<dbReference type="KEGG" id="afs:AFR_21180"/>
<dbReference type="PANTHER" id="PTHR34817">
    <property type="entry name" value="NUCLEOTIDYLTRANSFERASE"/>
    <property type="match status" value="1"/>
</dbReference>
<dbReference type="InterPro" id="IPR018775">
    <property type="entry name" value="RlaP"/>
</dbReference>
<protein>
    <recommendedName>
        <fullName evidence="3">Nucleotidyltransferase</fullName>
    </recommendedName>
</protein>
<dbReference type="eggNOG" id="COG3541">
    <property type="taxonomic scope" value="Bacteria"/>
</dbReference>
<gene>
    <name evidence="1" type="ORF">AFR_21180</name>
</gene>
<keyword evidence="2" id="KW-1185">Reference proteome</keyword>
<name>U5VZU6_9ACTN</name>
<dbReference type="PANTHER" id="PTHR34817:SF1">
    <property type="entry name" value="NUCLEOTIDYLTRANSFERASE"/>
    <property type="match status" value="1"/>
</dbReference>
<dbReference type="EMBL" id="CP006272">
    <property type="protein sequence ID" value="AGZ42508.1"/>
    <property type="molecule type" value="Genomic_DNA"/>
</dbReference>